<name>A0A4S2GYS9_9PROT</name>
<dbReference type="OrthoDB" id="9150135at2"/>
<feature type="transmembrane region" description="Helical" evidence="8">
    <location>
        <begin position="16"/>
        <end position="35"/>
    </location>
</feature>
<dbReference type="PIRSF" id="PIRSF004925">
    <property type="entry name" value="HcaT"/>
    <property type="match status" value="1"/>
</dbReference>
<dbReference type="PANTHER" id="PTHR23522:SF10">
    <property type="entry name" value="3-PHENYLPROPIONIC ACID TRANSPORTER-RELATED"/>
    <property type="match status" value="1"/>
</dbReference>
<dbReference type="Proteomes" id="UP000308054">
    <property type="component" value="Unassembled WGS sequence"/>
</dbReference>
<dbReference type="GO" id="GO:0005886">
    <property type="term" value="C:plasma membrane"/>
    <property type="evidence" value="ECO:0007669"/>
    <property type="project" value="UniProtKB-SubCell"/>
</dbReference>
<evidence type="ECO:0000313" key="11">
    <source>
        <dbReference type="Proteomes" id="UP000308054"/>
    </source>
</evidence>
<dbReference type="Pfam" id="PF12832">
    <property type="entry name" value="MFS_1_like"/>
    <property type="match status" value="1"/>
</dbReference>
<keyword evidence="4" id="KW-0997">Cell inner membrane</keyword>
<feature type="transmembrane region" description="Helical" evidence="8">
    <location>
        <begin position="205"/>
        <end position="231"/>
    </location>
</feature>
<proteinExistence type="predicted"/>
<feature type="domain" description="Major facilitator superfamily associated" evidence="9">
    <location>
        <begin position="15"/>
        <end position="363"/>
    </location>
</feature>
<accession>A0A4S2GYS9</accession>
<organism evidence="10 11">
    <name type="scientific">Marinicauda algicola</name>
    <dbReference type="NCBI Taxonomy" id="2029849"/>
    <lineage>
        <taxon>Bacteria</taxon>
        <taxon>Pseudomonadati</taxon>
        <taxon>Pseudomonadota</taxon>
        <taxon>Alphaproteobacteria</taxon>
        <taxon>Maricaulales</taxon>
        <taxon>Maricaulaceae</taxon>
        <taxon>Marinicauda</taxon>
    </lineage>
</organism>
<feature type="transmembrane region" description="Helical" evidence="8">
    <location>
        <begin position="102"/>
        <end position="120"/>
    </location>
</feature>
<keyword evidence="3" id="KW-1003">Cell membrane</keyword>
<keyword evidence="7 8" id="KW-0472">Membrane</keyword>
<dbReference type="NCBIfam" id="NF037955">
    <property type="entry name" value="mfs"/>
    <property type="match status" value="1"/>
</dbReference>
<reference evidence="10 11" key="1">
    <citation type="journal article" date="2017" name="Int. J. Syst. Evol. Microbiol.">
        <title>Marinicauda algicola sp. nov., isolated from a marine red alga Rhodosorus marinus.</title>
        <authorList>
            <person name="Jeong S.E."/>
            <person name="Jeon S.H."/>
            <person name="Chun B.H."/>
            <person name="Kim D.W."/>
            <person name="Jeon C.O."/>
        </authorList>
    </citation>
    <scope>NUCLEOTIDE SEQUENCE [LARGE SCALE GENOMIC DNA]</scope>
    <source>
        <strain evidence="10 11">JCM 31718</strain>
    </source>
</reference>
<dbReference type="GO" id="GO:0015528">
    <property type="term" value="F:lactose:proton symporter activity"/>
    <property type="evidence" value="ECO:0007669"/>
    <property type="project" value="TreeGrafter"/>
</dbReference>
<dbReference type="SUPFAM" id="SSF103473">
    <property type="entry name" value="MFS general substrate transporter"/>
    <property type="match status" value="1"/>
</dbReference>
<evidence type="ECO:0000256" key="2">
    <source>
        <dbReference type="ARBA" id="ARBA00022448"/>
    </source>
</evidence>
<evidence type="ECO:0000256" key="1">
    <source>
        <dbReference type="ARBA" id="ARBA00004429"/>
    </source>
</evidence>
<keyword evidence="5 8" id="KW-0812">Transmembrane</keyword>
<dbReference type="EMBL" id="SRXW01000003">
    <property type="protein sequence ID" value="TGY88286.1"/>
    <property type="molecule type" value="Genomic_DNA"/>
</dbReference>
<comment type="caution">
    <text evidence="10">The sequence shown here is derived from an EMBL/GenBank/DDBJ whole genome shotgun (WGS) entry which is preliminary data.</text>
</comment>
<dbReference type="AlphaFoldDB" id="A0A4S2GYS9"/>
<evidence type="ECO:0000256" key="3">
    <source>
        <dbReference type="ARBA" id="ARBA00022475"/>
    </source>
</evidence>
<gene>
    <name evidence="10" type="ORF">E5163_10700</name>
</gene>
<dbReference type="GO" id="GO:0030395">
    <property type="term" value="F:lactose binding"/>
    <property type="evidence" value="ECO:0007669"/>
    <property type="project" value="TreeGrafter"/>
</dbReference>
<dbReference type="Gene3D" id="1.20.1250.20">
    <property type="entry name" value="MFS general substrate transporter like domains"/>
    <property type="match status" value="2"/>
</dbReference>
<dbReference type="InterPro" id="IPR024989">
    <property type="entry name" value="MFS_assoc_dom"/>
</dbReference>
<feature type="transmembrane region" description="Helical" evidence="8">
    <location>
        <begin position="78"/>
        <end position="96"/>
    </location>
</feature>
<feature type="transmembrane region" description="Helical" evidence="8">
    <location>
        <begin position="243"/>
        <end position="264"/>
    </location>
</feature>
<evidence type="ECO:0000256" key="8">
    <source>
        <dbReference type="SAM" id="Phobius"/>
    </source>
</evidence>
<feature type="transmembrane region" description="Helical" evidence="8">
    <location>
        <begin position="331"/>
        <end position="350"/>
    </location>
</feature>
<evidence type="ECO:0000259" key="9">
    <source>
        <dbReference type="Pfam" id="PF12832"/>
    </source>
</evidence>
<keyword evidence="2" id="KW-0813">Transport</keyword>
<dbReference type="PANTHER" id="PTHR23522">
    <property type="entry name" value="BLL5896 PROTEIN"/>
    <property type="match status" value="1"/>
</dbReference>
<dbReference type="InterPro" id="IPR026032">
    <property type="entry name" value="HcaT-like"/>
</dbReference>
<feature type="transmembrane region" description="Helical" evidence="8">
    <location>
        <begin position="300"/>
        <end position="319"/>
    </location>
</feature>
<protein>
    <submittedName>
        <fullName evidence="10">MFS transporter</fullName>
    </submittedName>
</protein>
<feature type="transmembrane region" description="Helical" evidence="8">
    <location>
        <begin position="166"/>
        <end position="184"/>
    </location>
</feature>
<evidence type="ECO:0000256" key="5">
    <source>
        <dbReference type="ARBA" id="ARBA00022692"/>
    </source>
</evidence>
<feature type="transmembrane region" description="Helical" evidence="8">
    <location>
        <begin position="140"/>
        <end position="160"/>
    </location>
</feature>
<feature type="transmembrane region" description="Helical" evidence="8">
    <location>
        <begin position="356"/>
        <end position="384"/>
    </location>
</feature>
<dbReference type="InterPro" id="IPR036259">
    <property type="entry name" value="MFS_trans_sf"/>
</dbReference>
<keyword evidence="11" id="KW-1185">Reference proteome</keyword>
<evidence type="ECO:0000256" key="6">
    <source>
        <dbReference type="ARBA" id="ARBA00022989"/>
    </source>
</evidence>
<dbReference type="RefSeq" id="WP_135996131.1">
    <property type="nucleotide sequence ID" value="NZ_SRXW01000003.1"/>
</dbReference>
<evidence type="ECO:0000313" key="10">
    <source>
        <dbReference type="EMBL" id="TGY88286.1"/>
    </source>
</evidence>
<feature type="transmembrane region" description="Helical" evidence="8">
    <location>
        <begin position="276"/>
        <end position="294"/>
    </location>
</feature>
<sequence>MSLPARLSRSRQARFALFYGAMYIGFGAYLPYMPVWFEGRGLSAEQIGMAAAAGMIGRLIAAPLGAIWADRAARRRDAILGFTLLTLAAFLAHIPATDPDAILLLAFLAGASVTGIIPLIDAFAMGQARTKHFEFGPPRAVGSATFVVGNLGGGALVSAFGGEAALVWIIAGCALAVLAALLLPPGRRMPESAGRPGPKARDLRLVLGAGLPLAFAASALIQGAHGFYYAFSAVAWRGQGIPAAAVGALWSTGVIAEIVFLTFVGRFFRGWSPAGLIALGGTVSVLRWCLLALAPPLALLFPLQILHAGSFAATCLGFLRYASAAVPGRLAATVQVINSALSGGIVLALATLASGYAYAAFGAGGFAVMALPAAAGALCAVALLQRRAT</sequence>
<feature type="transmembrane region" description="Helical" evidence="8">
    <location>
        <begin position="47"/>
        <end position="69"/>
    </location>
</feature>
<keyword evidence="6 8" id="KW-1133">Transmembrane helix</keyword>
<evidence type="ECO:0000256" key="4">
    <source>
        <dbReference type="ARBA" id="ARBA00022519"/>
    </source>
</evidence>
<comment type="subcellular location">
    <subcellularLocation>
        <location evidence="1">Cell inner membrane</location>
        <topology evidence="1">Multi-pass membrane protein</topology>
    </subcellularLocation>
</comment>
<evidence type="ECO:0000256" key="7">
    <source>
        <dbReference type="ARBA" id="ARBA00023136"/>
    </source>
</evidence>